<comment type="similarity">
    <text evidence="2">Belongs to the MscS (TC 1.A.23) family.</text>
</comment>
<dbReference type="EMBL" id="BAAAPZ010000002">
    <property type="protein sequence ID" value="GAA2088727.1"/>
    <property type="molecule type" value="Genomic_DNA"/>
</dbReference>
<feature type="transmembrane region" description="Helical" evidence="8">
    <location>
        <begin position="113"/>
        <end position="135"/>
    </location>
</feature>
<dbReference type="SUPFAM" id="SSF50182">
    <property type="entry name" value="Sm-like ribonucleoproteins"/>
    <property type="match status" value="1"/>
</dbReference>
<comment type="subcellular location">
    <subcellularLocation>
        <location evidence="1">Cell membrane</location>
        <topology evidence="1">Multi-pass membrane protein</topology>
    </subcellularLocation>
</comment>
<name>A0ABP5HZL0_9MICO</name>
<evidence type="ECO:0000256" key="5">
    <source>
        <dbReference type="ARBA" id="ARBA00022989"/>
    </source>
</evidence>
<keyword evidence="4 8" id="KW-0812">Transmembrane</keyword>
<evidence type="ECO:0000256" key="1">
    <source>
        <dbReference type="ARBA" id="ARBA00004651"/>
    </source>
</evidence>
<feature type="region of interest" description="Disordered" evidence="7">
    <location>
        <begin position="1"/>
        <end position="29"/>
    </location>
</feature>
<evidence type="ECO:0000256" key="4">
    <source>
        <dbReference type="ARBA" id="ARBA00022692"/>
    </source>
</evidence>
<protein>
    <submittedName>
        <fullName evidence="12">Mechanosensitive ion channel family protein</fullName>
    </submittedName>
</protein>
<reference evidence="13" key="1">
    <citation type="journal article" date="2019" name="Int. J. Syst. Evol. Microbiol.">
        <title>The Global Catalogue of Microorganisms (GCM) 10K type strain sequencing project: providing services to taxonomists for standard genome sequencing and annotation.</title>
        <authorList>
            <consortium name="The Broad Institute Genomics Platform"/>
            <consortium name="The Broad Institute Genome Sequencing Center for Infectious Disease"/>
            <person name="Wu L."/>
            <person name="Ma J."/>
        </authorList>
    </citation>
    <scope>NUCLEOTIDE SEQUENCE [LARGE SCALE GENOMIC DNA]</scope>
    <source>
        <strain evidence="13">JCM 15900</strain>
    </source>
</reference>
<evidence type="ECO:0000256" key="7">
    <source>
        <dbReference type="SAM" id="MobiDB-lite"/>
    </source>
</evidence>
<sequence length="366" mass="39384">MSSQTSSPASTPMDDPTPTPTTSVEDVQRAVEQSASSGWDFITGTPLRVAVILVVAIVITFIIRRVIRKFAKSIAEGDSRRRLGETKKRSVTSEFLKTDPSVRERRAQRANTVGSLLQSIATIVIWLITTMTVLTELGFNLAPVLASAGIAGLALGFGAQTLVKDYLAGFFIVIEDQYGIGDYIDAGEAEGAVEEVGLRTTKLRGLDGTLWHVRNGEILRVGNYSQGWGQVVLDLPFPYDTDEHTAEGVIRDVFDELRRDPAVDRSIIEEPEVLGVQDITGEALTVRATIKTTPGDQFSVGRQFRAAFKRQLTAHGLAIPWTQQTVLRTTAPGAPADGAAAGAAKKGAEQNGSDQESTGEKADSRS</sequence>
<dbReference type="InterPro" id="IPR049142">
    <property type="entry name" value="MS_channel_1st"/>
</dbReference>
<dbReference type="InterPro" id="IPR006685">
    <property type="entry name" value="MscS_channel_2nd"/>
</dbReference>
<dbReference type="PANTHER" id="PTHR30460:SF0">
    <property type="entry name" value="MODERATE CONDUCTANCE MECHANOSENSITIVE CHANNEL YBIO"/>
    <property type="match status" value="1"/>
</dbReference>
<evidence type="ECO:0000313" key="13">
    <source>
        <dbReference type="Proteomes" id="UP001500984"/>
    </source>
</evidence>
<evidence type="ECO:0000256" key="8">
    <source>
        <dbReference type="SAM" id="Phobius"/>
    </source>
</evidence>
<feature type="compositionally biased region" description="Low complexity" evidence="7">
    <location>
        <begin position="1"/>
        <end position="23"/>
    </location>
</feature>
<dbReference type="Gene3D" id="2.30.30.60">
    <property type="match status" value="1"/>
</dbReference>
<dbReference type="InterPro" id="IPR023408">
    <property type="entry name" value="MscS_beta-dom_sf"/>
</dbReference>
<keyword evidence="6 8" id="KW-0472">Membrane</keyword>
<dbReference type="Pfam" id="PF21088">
    <property type="entry name" value="MS_channel_1st"/>
    <property type="match status" value="1"/>
</dbReference>
<keyword evidence="13" id="KW-1185">Reference proteome</keyword>
<dbReference type="SUPFAM" id="SSF82689">
    <property type="entry name" value="Mechanosensitive channel protein MscS (YggB), C-terminal domain"/>
    <property type="match status" value="1"/>
</dbReference>
<dbReference type="InterPro" id="IPR049278">
    <property type="entry name" value="MS_channel_C"/>
</dbReference>
<feature type="domain" description="Mechanosensitive ion channel transmembrane helices 2/3" evidence="11">
    <location>
        <begin position="120"/>
        <end position="160"/>
    </location>
</feature>
<dbReference type="Pfam" id="PF21082">
    <property type="entry name" value="MS_channel_3rd"/>
    <property type="match status" value="1"/>
</dbReference>
<evidence type="ECO:0000313" key="12">
    <source>
        <dbReference type="EMBL" id="GAA2088727.1"/>
    </source>
</evidence>
<dbReference type="InterPro" id="IPR011066">
    <property type="entry name" value="MscS_channel_C_sf"/>
</dbReference>
<evidence type="ECO:0000259" key="10">
    <source>
        <dbReference type="Pfam" id="PF21082"/>
    </source>
</evidence>
<evidence type="ECO:0000256" key="3">
    <source>
        <dbReference type="ARBA" id="ARBA00022475"/>
    </source>
</evidence>
<dbReference type="Gene3D" id="1.10.287.1260">
    <property type="match status" value="1"/>
</dbReference>
<evidence type="ECO:0000259" key="11">
    <source>
        <dbReference type="Pfam" id="PF21088"/>
    </source>
</evidence>
<comment type="caution">
    <text evidence="12">The sequence shown here is derived from an EMBL/GenBank/DDBJ whole genome shotgun (WGS) entry which is preliminary data.</text>
</comment>
<organism evidence="12 13">
    <name type="scientific">Brevibacterium salitolerans</name>
    <dbReference type="NCBI Taxonomy" id="1403566"/>
    <lineage>
        <taxon>Bacteria</taxon>
        <taxon>Bacillati</taxon>
        <taxon>Actinomycetota</taxon>
        <taxon>Actinomycetes</taxon>
        <taxon>Micrococcales</taxon>
        <taxon>Brevibacteriaceae</taxon>
        <taxon>Brevibacterium</taxon>
    </lineage>
</organism>
<dbReference type="RefSeq" id="WP_344334707.1">
    <property type="nucleotide sequence ID" value="NZ_BAAAPZ010000002.1"/>
</dbReference>
<dbReference type="InterPro" id="IPR045276">
    <property type="entry name" value="YbiO_bact"/>
</dbReference>
<feature type="transmembrane region" description="Helical" evidence="8">
    <location>
        <begin position="45"/>
        <end position="63"/>
    </location>
</feature>
<dbReference type="InterPro" id="IPR010920">
    <property type="entry name" value="LSM_dom_sf"/>
</dbReference>
<accession>A0ABP5HZL0</accession>
<feature type="region of interest" description="Disordered" evidence="7">
    <location>
        <begin position="329"/>
        <end position="366"/>
    </location>
</feature>
<keyword evidence="3" id="KW-1003">Cell membrane</keyword>
<gene>
    <name evidence="12" type="ORF">GCM10009823_04020</name>
</gene>
<keyword evidence="5 8" id="KW-1133">Transmembrane helix</keyword>
<dbReference type="Pfam" id="PF00924">
    <property type="entry name" value="MS_channel_2nd"/>
    <property type="match status" value="1"/>
</dbReference>
<dbReference type="Proteomes" id="UP001500984">
    <property type="component" value="Unassembled WGS sequence"/>
</dbReference>
<feature type="domain" description="Mechanosensitive ion channel MscS" evidence="9">
    <location>
        <begin position="161"/>
        <end position="225"/>
    </location>
</feature>
<feature type="domain" description="Mechanosensitive ion channel MscS C-terminal" evidence="10">
    <location>
        <begin position="231"/>
        <end position="319"/>
    </location>
</feature>
<dbReference type="PANTHER" id="PTHR30460">
    <property type="entry name" value="MODERATE CONDUCTANCE MECHANOSENSITIVE CHANNEL YBIO"/>
    <property type="match status" value="1"/>
</dbReference>
<evidence type="ECO:0000256" key="2">
    <source>
        <dbReference type="ARBA" id="ARBA00008017"/>
    </source>
</evidence>
<proteinExistence type="inferred from homology"/>
<evidence type="ECO:0000259" key="9">
    <source>
        <dbReference type="Pfam" id="PF00924"/>
    </source>
</evidence>
<dbReference type="InterPro" id="IPR011014">
    <property type="entry name" value="MscS_channel_TM-2"/>
</dbReference>
<dbReference type="SUPFAM" id="SSF82861">
    <property type="entry name" value="Mechanosensitive channel protein MscS (YggB), transmembrane region"/>
    <property type="match status" value="1"/>
</dbReference>
<dbReference type="Gene3D" id="3.30.70.100">
    <property type="match status" value="1"/>
</dbReference>
<evidence type="ECO:0000256" key="6">
    <source>
        <dbReference type="ARBA" id="ARBA00023136"/>
    </source>
</evidence>
<feature type="compositionally biased region" description="Low complexity" evidence="7">
    <location>
        <begin position="331"/>
        <end position="345"/>
    </location>
</feature>